<evidence type="ECO:0000313" key="2">
    <source>
        <dbReference type="EMBL" id="MBB2990792.1"/>
    </source>
</evidence>
<proteinExistence type="predicted"/>
<name>A0A839QC15_MYCIR</name>
<dbReference type="AlphaFoldDB" id="A0A839QC15"/>
<protein>
    <submittedName>
        <fullName evidence="2">Putative glyoxalase superfamily protein PhnB</fullName>
    </submittedName>
</protein>
<reference evidence="2 3" key="1">
    <citation type="submission" date="2020-08" db="EMBL/GenBank/DDBJ databases">
        <title>The Agave Microbiome: Exploring the role of microbial communities in plant adaptations to desert environments.</title>
        <authorList>
            <person name="Partida-Martinez L.P."/>
        </authorList>
    </citation>
    <scope>NUCLEOTIDE SEQUENCE [LARGE SCALE GENOMIC DNA]</scope>
    <source>
        <strain evidence="2 3">AT2.18</strain>
    </source>
</reference>
<dbReference type="InterPro" id="IPR004360">
    <property type="entry name" value="Glyas_Fos-R_dOase_dom"/>
</dbReference>
<dbReference type="InterPro" id="IPR029068">
    <property type="entry name" value="Glyas_Bleomycin-R_OHBP_Dase"/>
</dbReference>
<evidence type="ECO:0000259" key="1">
    <source>
        <dbReference type="PROSITE" id="PS51819"/>
    </source>
</evidence>
<dbReference type="Proteomes" id="UP000550501">
    <property type="component" value="Unassembled WGS sequence"/>
</dbReference>
<feature type="domain" description="VOC" evidence="1">
    <location>
        <begin position="2"/>
        <end position="114"/>
    </location>
</feature>
<dbReference type="EMBL" id="JACHVU010000004">
    <property type="protein sequence ID" value="MBB2990792.1"/>
    <property type="molecule type" value="Genomic_DNA"/>
</dbReference>
<dbReference type="Pfam" id="PF00903">
    <property type="entry name" value="Glyoxalase"/>
    <property type="match status" value="1"/>
</dbReference>
<comment type="caution">
    <text evidence="2">The sequence shown here is derived from an EMBL/GenBank/DDBJ whole genome shotgun (WGS) entry which is preliminary data.</text>
</comment>
<accession>A0A839QC15</accession>
<keyword evidence="3" id="KW-1185">Reference proteome</keyword>
<sequence>MSVRRVVPIVSVDDIEAALPHYRSVLGLEVVMNHGWIATLADADHRHQVSLMTRDATARVNPSLSVEVDDVDAAYGAAVAAGLTIVHPLSDEEWGVRRFFFADAQGNVVNVLSHKG</sequence>
<dbReference type="PROSITE" id="PS51819">
    <property type="entry name" value="VOC"/>
    <property type="match status" value="1"/>
</dbReference>
<organism evidence="2 3">
    <name type="scientific">Mycolicibacterium iranicum</name>
    <name type="common">Mycobacterium iranicum</name>
    <dbReference type="NCBI Taxonomy" id="912594"/>
    <lineage>
        <taxon>Bacteria</taxon>
        <taxon>Bacillati</taxon>
        <taxon>Actinomycetota</taxon>
        <taxon>Actinomycetes</taxon>
        <taxon>Mycobacteriales</taxon>
        <taxon>Mycobacteriaceae</taxon>
        <taxon>Mycolicibacterium</taxon>
    </lineage>
</organism>
<gene>
    <name evidence="2" type="ORF">FHR72_002265</name>
</gene>
<dbReference type="Gene3D" id="3.10.180.10">
    <property type="entry name" value="2,3-Dihydroxybiphenyl 1,2-Dioxygenase, domain 1"/>
    <property type="match status" value="1"/>
</dbReference>
<dbReference type="SUPFAM" id="SSF54593">
    <property type="entry name" value="Glyoxalase/Bleomycin resistance protein/Dihydroxybiphenyl dioxygenase"/>
    <property type="match status" value="1"/>
</dbReference>
<evidence type="ECO:0000313" key="3">
    <source>
        <dbReference type="Proteomes" id="UP000550501"/>
    </source>
</evidence>
<dbReference type="InterPro" id="IPR037523">
    <property type="entry name" value="VOC_core"/>
</dbReference>
<dbReference type="RefSeq" id="WP_183468050.1">
    <property type="nucleotide sequence ID" value="NZ_JACHVU010000004.1"/>
</dbReference>